<dbReference type="HOGENOM" id="CLU_2690988_0_0_1"/>
<proteinExistence type="predicted"/>
<organism evidence="2 3">
    <name type="scientific">Tribolium castaneum</name>
    <name type="common">Red flour beetle</name>
    <dbReference type="NCBI Taxonomy" id="7070"/>
    <lineage>
        <taxon>Eukaryota</taxon>
        <taxon>Metazoa</taxon>
        <taxon>Ecdysozoa</taxon>
        <taxon>Arthropoda</taxon>
        <taxon>Hexapoda</taxon>
        <taxon>Insecta</taxon>
        <taxon>Pterygota</taxon>
        <taxon>Neoptera</taxon>
        <taxon>Endopterygota</taxon>
        <taxon>Coleoptera</taxon>
        <taxon>Polyphaga</taxon>
        <taxon>Cucujiformia</taxon>
        <taxon>Tenebrionidae</taxon>
        <taxon>Tenebrionidae incertae sedis</taxon>
        <taxon>Tribolium</taxon>
    </lineage>
</organism>
<evidence type="ECO:0000313" key="2">
    <source>
        <dbReference type="EMBL" id="EEZ99626.1"/>
    </source>
</evidence>
<gene>
    <name evidence="2" type="primary">GLEAN_02145</name>
    <name evidence="2" type="ORF">TcasGA2_TC002145</name>
</gene>
<sequence length="74" mass="8505">MHEKFSAVLSLLMECIEVLLCGRMREPTNQEVIRIKLEDIAAVTTSYSNTYSWFFYQIGSLQENANSERLITGN</sequence>
<evidence type="ECO:0000256" key="1">
    <source>
        <dbReference type="SAM" id="SignalP"/>
    </source>
</evidence>
<keyword evidence="3" id="KW-1185">Reference proteome</keyword>
<reference evidence="2 3" key="1">
    <citation type="journal article" date="2008" name="Nature">
        <title>The genome of the model beetle and pest Tribolium castaneum.</title>
        <authorList>
            <consortium name="Tribolium Genome Sequencing Consortium"/>
            <person name="Richards S."/>
            <person name="Gibbs R.A."/>
            <person name="Weinstock G.M."/>
            <person name="Brown S.J."/>
            <person name="Denell R."/>
            <person name="Beeman R.W."/>
            <person name="Gibbs R."/>
            <person name="Beeman R.W."/>
            <person name="Brown S.J."/>
            <person name="Bucher G."/>
            <person name="Friedrich M."/>
            <person name="Grimmelikhuijzen C.J."/>
            <person name="Klingler M."/>
            <person name="Lorenzen M."/>
            <person name="Richards S."/>
            <person name="Roth S."/>
            <person name="Schroder R."/>
            <person name="Tautz D."/>
            <person name="Zdobnov E.M."/>
            <person name="Muzny D."/>
            <person name="Gibbs R.A."/>
            <person name="Weinstock G.M."/>
            <person name="Attaway T."/>
            <person name="Bell S."/>
            <person name="Buhay C.J."/>
            <person name="Chandrabose M.N."/>
            <person name="Chavez D."/>
            <person name="Clerk-Blankenburg K.P."/>
            <person name="Cree A."/>
            <person name="Dao M."/>
            <person name="Davis C."/>
            <person name="Chacko J."/>
            <person name="Dinh H."/>
            <person name="Dugan-Rocha S."/>
            <person name="Fowler G."/>
            <person name="Garner T.T."/>
            <person name="Garnes J."/>
            <person name="Gnirke A."/>
            <person name="Hawes A."/>
            <person name="Hernandez J."/>
            <person name="Hines S."/>
            <person name="Holder M."/>
            <person name="Hume J."/>
            <person name="Jhangiani S.N."/>
            <person name="Joshi V."/>
            <person name="Khan Z.M."/>
            <person name="Jackson L."/>
            <person name="Kovar C."/>
            <person name="Kowis A."/>
            <person name="Lee S."/>
            <person name="Lewis L.R."/>
            <person name="Margolis J."/>
            <person name="Morgan M."/>
            <person name="Nazareth L.V."/>
            <person name="Nguyen N."/>
            <person name="Okwuonu G."/>
            <person name="Parker D."/>
            <person name="Richards S."/>
            <person name="Ruiz S.J."/>
            <person name="Santibanez J."/>
            <person name="Savard J."/>
            <person name="Scherer S.E."/>
            <person name="Schneider B."/>
            <person name="Sodergren E."/>
            <person name="Tautz D."/>
            <person name="Vattahil S."/>
            <person name="Villasana D."/>
            <person name="White C.S."/>
            <person name="Wright R."/>
            <person name="Park Y."/>
            <person name="Beeman R.W."/>
            <person name="Lord J."/>
            <person name="Oppert B."/>
            <person name="Lorenzen M."/>
            <person name="Brown S."/>
            <person name="Wang L."/>
            <person name="Savard J."/>
            <person name="Tautz D."/>
            <person name="Richards S."/>
            <person name="Weinstock G."/>
            <person name="Gibbs R.A."/>
            <person name="Liu Y."/>
            <person name="Worley K."/>
            <person name="Weinstock G."/>
            <person name="Elsik C.G."/>
            <person name="Reese J.T."/>
            <person name="Elhaik E."/>
            <person name="Landan G."/>
            <person name="Graur D."/>
            <person name="Arensburger P."/>
            <person name="Atkinson P."/>
            <person name="Beeman R.W."/>
            <person name="Beidler J."/>
            <person name="Brown S.J."/>
            <person name="Demuth J.P."/>
            <person name="Drury D.W."/>
            <person name="Du Y.Z."/>
            <person name="Fujiwara H."/>
            <person name="Lorenzen M."/>
            <person name="Maselli V."/>
            <person name="Osanai M."/>
            <person name="Park Y."/>
            <person name="Robertson H.M."/>
            <person name="Tu Z."/>
            <person name="Wang J.J."/>
            <person name="Wang S."/>
            <person name="Richards S."/>
            <person name="Song H."/>
            <person name="Zhang L."/>
            <person name="Sodergren E."/>
            <person name="Werner D."/>
            <person name="Stanke M."/>
            <person name="Morgenstern B."/>
            <person name="Solovyev V."/>
            <person name="Kosarev P."/>
            <person name="Brown G."/>
            <person name="Chen H.C."/>
            <person name="Ermolaeva O."/>
            <person name="Hlavina W."/>
            <person name="Kapustin Y."/>
            <person name="Kiryutin B."/>
            <person name="Kitts P."/>
            <person name="Maglott D."/>
            <person name="Pruitt K."/>
            <person name="Sapojnikov V."/>
            <person name="Souvorov A."/>
            <person name="Mackey A.J."/>
            <person name="Waterhouse R.M."/>
            <person name="Wyder S."/>
            <person name="Zdobnov E.M."/>
            <person name="Zdobnov E.M."/>
            <person name="Wyder S."/>
            <person name="Kriventseva E.V."/>
            <person name="Kadowaki T."/>
            <person name="Bork P."/>
            <person name="Aranda M."/>
            <person name="Bao R."/>
            <person name="Beermann A."/>
            <person name="Berns N."/>
            <person name="Bolognesi R."/>
            <person name="Bonneton F."/>
            <person name="Bopp D."/>
            <person name="Brown S.J."/>
            <person name="Bucher G."/>
            <person name="Butts T."/>
            <person name="Chaumot A."/>
            <person name="Denell R.E."/>
            <person name="Ferrier D.E."/>
            <person name="Friedrich M."/>
            <person name="Gordon C.M."/>
            <person name="Jindra M."/>
            <person name="Klingler M."/>
            <person name="Lan Q."/>
            <person name="Lattorff H.M."/>
            <person name="Laudet V."/>
            <person name="von Levetsow C."/>
            <person name="Liu Z."/>
            <person name="Lutz R."/>
            <person name="Lynch J.A."/>
            <person name="da Fonseca R.N."/>
            <person name="Posnien N."/>
            <person name="Reuter R."/>
            <person name="Roth S."/>
            <person name="Savard J."/>
            <person name="Schinko J.B."/>
            <person name="Schmitt C."/>
            <person name="Schoppmeier M."/>
            <person name="Schroder R."/>
            <person name="Shippy T.D."/>
            <person name="Simonnet F."/>
            <person name="Marques-Souza H."/>
            <person name="Tautz D."/>
            <person name="Tomoyasu Y."/>
            <person name="Trauner J."/>
            <person name="Van der Zee M."/>
            <person name="Vervoort M."/>
            <person name="Wittkopp N."/>
            <person name="Wimmer E.A."/>
            <person name="Yang X."/>
            <person name="Jones A.K."/>
            <person name="Sattelle D.B."/>
            <person name="Ebert P.R."/>
            <person name="Nelson D."/>
            <person name="Scott J.G."/>
            <person name="Beeman R.W."/>
            <person name="Muthukrishnan S."/>
            <person name="Kramer K.J."/>
            <person name="Arakane Y."/>
            <person name="Beeman R.W."/>
            <person name="Zhu Q."/>
            <person name="Hogenkamp D."/>
            <person name="Dixit R."/>
            <person name="Oppert B."/>
            <person name="Jiang H."/>
            <person name="Zou Z."/>
            <person name="Marshall J."/>
            <person name="Elpidina E."/>
            <person name="Vinokurov K."/>
            <person name="Oppert C."/>
            <person name="Zou Z."/>
            <person name="Evans J."/>
            <person name="Lu Z."/>
            <person name="Zhao P."/>
            <person name="Sumathipala N."/>
            <person name="Altincicek B."/>
            <person name="Vilcinskas A."/>
            <person name="Williams M."/>
            <person name="Hultmark D."/>
            <person name="Hetru C."/>
            <person name="Jiang H."/>
            <person name="Grimmelikhuijzen C.J."/>
            <person name="Hauser F."/>
            <person name="Cazzamali G."/>
            <person name="Williamson M."/>
            <person name="Park Y."/>
            <person name="Li B."/>
            <person name="Tanaka Y."/>
            <person name="Predel R."/>
            <person name="Neupert S."/>
            <person name="Schachtner J."/>
            <person name="Verleyen P."/>
            <person name="Raible F."/>
            <person name="Bork P."/>
            <person name="Friedrich M."/>
            <person name="Walden K.K."/>
            <person name="Robertson H.M."/>
            <person name="Angeli S."/>
            <person name="Foret S."/>
            <person name="Bucher G."/>
            <person name="Schuetz S."/>
            <person name="Maleszka R."/>
            <person name="Wimmer E.A."/>
            <person name="Beeman R.W."/>
            <person name="Lorenzen M."/>
            <person name="Tomoyasu Y."/>
            <person name="Miller S.C."/>
            <person name="Grossmann D."/>
            <person name="Bucher G."/>
        </authorList>
    </citation>
    <scope>NUCLEOTIDE SEQUENCE [LARGE SCALE GENOMIC DNA]</scope>
    <source>
        <strain evidence="2 3">Georgia GA2</strain>
    </source>
</reference>
<feature type="chain" id="PRO_5003089622" evidence="1">
    <location>
        <begin position="22"/>
        <end position="74"/>
    </location>
</feature>
<accession>D6WGS8</accession>
<dbReference type="Proteomes" id="UP000007266">
    <property type="component" value="Linkage group 3"/>
</dbReference>
<evidence type="ECO:0000313" key="3">
    <source>
        <dbReference type="Proteomes" id="UP000007266"/>
    </source>
</evidence>
<reference evidence="2 3" key="2">
    <citation type="journal article" date="2010" name="Nucleic Acids Res.">
        <title>BeetleBase in 2010: revisions to provide comprehensive genomic information for Tribolium castaneum.</title>
        <authorList>
            <person name="Kim H.S."/>
            <person name="Murphy T."/>
            <person name="Xia J."/>
            <person name="Caragea D."/>
            <person name="Park Y."/>
            <person name="Beeman R.W."/>
            <person name="Lorenzen M.D."/>
            <person name="Butcher S."/>
            <person name="Manak J.R."/>
            <person name="Brown S.J."/>
        </authorList>
    </citation>
    <scope>GENOME REANNOTATION</scope>
    <source>
        <strain evidence="2 3">Georgia GA2</strain>
    </source>
</reference>
<name>D6WGS8_TRICA</name>
<keyword evidence="1" id="KW-0732">Signal</keyword>
<dbReference type="AlphaFoldDB" id="D6WGS8"/>
<dbReference type="EMBL" id="KQ971327">
    <property type="protein sequence ID" value="EEZ99626.1"/>
    <property type="molecule type" value="Genomic_DNA"/>
</dbReference>
<feature type="signal peptide" evidence="1">
    <location>
        <begin position="1"/>
        <end position="21"/>
    </location>
</feature>
<protein>
    <submittedName>
        <fullName evidence="2">Uncharacterized protein</fullName>
    </submittedName>
</protein>